<dbReference type="STRING" id="1611254.A0A2G5SD12"/>
<dbReference type="InterPro" id="IPR029071">
    <property type="entry name" value="Ubiquitin-like_domsf"/>
</dbReference>
<keyword evidence="3" id="KW-1185">Reference proteome</keyword>
<dbReference type="OrthoDB" id="442921at2759"/>
<feature type="domain" description="Ubiquitin-like" evidence="1">
    <location>
        <begin position="23"/>
        <end position="80"/>
    </location>
</feature>
<evidence type="ECO:0000313" key="3">
    <source>
        <dbReference type="Proteomes" id="UP000230233"/>
    </source>
</evidence>
<reference evidence="3" key="1">
    <citation type="submission" date="2017-10" db="EMBL/GenBank/DDBJ databases">
        <title>Rapid genome shrinkage in a self-fertile nematode reveals novel sperm competition proteins.</title>
        <authorList>
            <person name="Yin D."/>
            <person name="Schwarz E.M."/>
            <person name="Thomas C.G."/>
            <person name="Felde R.L."/>
            <person name="Korf I.F."/>
            <person name="Cutter A.D."/>
            <person name="Schartner C.M."/>
            <person name="Ralston E.J."/>
            <person name="Meyer B.J."/>
            <person name="Haag E.S."/>
        </authorList>
    </citation>
    <scope>NUCLEOTIDE SEQUENCE [LARGE SCALE GENOMIC DNA]</scope>
    <source>
        <strain evidence="3">JU1422</strain>
    </source>
</reference>
<organism evidence="2 3">
    <name type="scientific">Caenorhabditis nigoni</name>
    <dbReference type="NCBI Taxonomy" id="1611254"/>
    <lineage>
        <taxon>Eukaryota</taxon>
        <taxon>Metazoa</taxon>
        <taxon>Ecdysozoa</taxon>
        <taxon>Nematoda</taxon>
        <taxon>Chromadorea</taxon>
        <taxon>Rhabditida</taxon>
        <taxon>Rhabditina</taxon>
        <taxon>Rhabditomorpha</taxon>
        <taxon>Rhabditoidea</taxon>
        <taxon>Rhabditidae</taxon>
        <taxon>Peloderinae</taxon>
        <taxon>Caenorhabditis</taxon>
    </lineage>
</organism>
<accession>A0A2G5SD12</accession>
<sequence length="97" mass="11165">MPKKNVSFRDGVIIRVVKKHDLIIEFLVKETTKMEKVKNKFAEELGVDKSHLCFIYKDRFIAHDDTAQTLGLHHRDEITVLSLEQAEPGVYDLVGLD</sequence>
<dbReference type="SUPFAM" id="SSF54236">
    <property type="entry name" value="Ubiquitin-like"/>
    <property type="match status" value="1"/>
</dbReference>
<dbReference type="Gene3D" id="3.10.20.90">
    <property type="entry name" value="Phosphatidylinositol 3-kinase Catalytic Subunit, Chain A, domain 1"/>
    <property type="match status" value="1"/>
</dbReference>
<dbReference type="AlphaFoldDB" id="A0A2G5SD12"/>
<comment type="caution">
    <text evidence="2">The sequence shown here is derived from an EMBL/GenBank/DDBJ whole genome shotgun (WGS) entry which is preliminary data.</text>
</comment>
<dbReference type="Pfam" id="PF00240">
    <property type="entry name" value="ubiquitin"/>
    <property type="match status" value="1"/>
</dbReference>
<name>A0A2G5SD12_9PELO</name>
<dbReference type="Proteomes" id="UP000230233">
    <property type="component" value="Unassembled WGS sequence"/>
</dbReference>
<dbReference type="InterPro" id="IPR000626">
    <property type="entry name" value="Ubiquitin-like_dom"/>
</dbReference>
<dbReference type="EMBL" id="PDUG01000016">
    <property type="protein sequence ID" value="PIC12975.1"/>
    <property type="molecule type" value="Genomic_DNA"/>
</dbReference>
<protein>
    <recommendedName>
        <fullName evidence="1">Ubiquitin-like domain-containing protein</fullName>
    </recommendedName>
</protein>
<evidence type="ECO:0000313" key="2">
    <source>
        <dbReference type="EMBL" id="PIC12975.1"/>
    </source>
</evidence>
<proteinExistence type="predicted"/>
<dbReference type="CDD" id="cd01763">
    <property type="entry name" value="Ubl_SUMO_like"/>
    <property type="match status" value="1"/>
</dbReference>
<evidence type="ECO:0000259" key="1">
    <source>
        <dbReference type="Pfam" id="PF00240"/>
    </source>
</evidence>
<gene>
    <name evidence="2" type="ORF">B9Z55_028059</name>
</gene>